<proteinExistence type="predicted"/>
<sequence length="43" mass="4762">MKLTKQVARERVFNSESNLVKPGYGLIESDLATSLLATILPEK</sequence>
<protein>
    <submittedName>
        <fullName evidence="1">11884_t:CDS:1</fullName>
    </submittedName>
</protein>
<dbReference type="Proteomes" id="UP000789901">
    <property type="component" value="Unassembled WGS sequence"/>
</dbReference>
<organism evidence="1 2">
    <name type="scientific">Gigaspora margarita</name>
    <dbReference type="NCBI Taxonomy" id="4874"/>
    <lineage>
        <taxon>Eukaryota</taxon>
        <taxon>Fungi</taxon>
        <taxon>Fungi incertae sedis</taxon>
        <taxon>Mucoromycota</taxon>
        <taxon>Glomeromycotina</taxon>
        <taxon>Glomeromycetes</taxon>
        <taxon>Diversisporales</taxon>
        <taxon>Gigasporaceae</taxon>
        <taxon>Gigaspora</taxon>
    </lineage>
</organism>
<evidence type="ECO:0000313" key="1">
    <source>
        <dbReference type="EMBL" id="CAG8710422.1"/>
    </source>
</evidence>
<gene>
    <name evidence="1" type="ORF">GMARGA_LOCUS12709</name>
</gene>
<keyword evidence="2" id="KW-1185">Reference proteome</keyword>
<name>A0ABN7V1F9_GIGMA</name>
<accession>A0ABN7V1F9</accession>
<evidence type="ECO:0000313" key="2">
    <source>
        <dbReference type="Proteomes" id="UP000789901"/>
    </source>
</evidence>
<comment type="caution">
    <text evidence="1">The sequence shown here is derived from an EMBL/GenBank/DDBJ whole genome shotgun (WGS) entry which is preliminary data.</text>
</comment>
<dbReference type="EMBL" id="CAJVQB010007866">
    <property type="protein sequence ID" value="CAG8710422.1"/>
    <property type="molecule type" value="Genomic_DNA"/>
</dbReference>
<reference evidence="1 2" key="1">
    <citation type="submission" date="2021-06" db="EMBL/GenBank/DDBJ databases">
        <authorList>
            <person name="Kallberg Y."/>
            <person name="Tangrot J."/>
            <person name="Rosling A."/>
        </authorList>
    </citation>
    <scope>NUCLEOTIDE SEQUENCE [LARGE SCALE GENOMIC DNA]</scope>
    <source>
        <strain evidence="1 2">120-4 pot B 10/14</strain>
    </source>
</reference>